<dbReference type="AlphaFoldDB" id="A0A165P7W0"/>
<evidence type="ECO:0000313" key="2">
    <source>
        <dbReference type="EMBL" id="KZE69275.1"/>
    </source>
</evidence>
<proteinExistence type="predicted"/>
<feature type="transmembrane region" description="Helical" evidence="1">
    <location>
        <begin position="7"/>
        <end position="26"/>
    </location>
</feature>
<gene>
    <name evidence="2" type="ORF">AWM68_03130</name>
</gene>
<organism evidence="2 3">
    <name type="scientific">Fictibacillus phosphorivorans</name>
    <dbReference type="NCBI Taxonomy" id="1221500"/>
    <lineage>
        <taxon>Bacteria</taxon>
        <taxon>Bacillati</taxon>
        <taxon>Bacillota</taxon>
        <taxon>Bacilli</taxon>
        <taxon>Bacillales</taxon>
        <taxon>Fictibacillaceae</taxon>
        <taxon>Fictibacillus</taxon>
    </lineage>
</organism>
<reference evidence="3" key="1">
    <citation type="submission" date="2016-01" db="EMBL/GenBank/DDBJ databases">
        <title>Draft genome of Chromobacterium sp. F49.</title>
        <authorList>
            <person name="Hong K.W."/>
        </authorList>
    </citation>
    <scope>NUCLEOTIDE SEQUENCE [LARGE SCALE GENOMIC DNA]</scope>
    <source>
        <strain evidence="3">P7IIIA</strain>
    </source>
</reference>
<accession>A0A165P7W0</accession>
<keyword evidence="3" id="KW-1185">Reference proteome</keyword>
<dbReference type="RefSeq" id="WP_066236738.1">
    <property type="nucleotide sequence ID" value="NZ_LRFC01000001.1"/>
</dbReference>
<dbReference type="EMBL" id="LRFC01000001">
    <property type="protein sequence ID" value="KZE69275.1"/>
    <property type="molecule type" value="Genomic_DNA"/>
</dbReference>
<sequence length="128" mass="15123">MNKKTVIMLLITMMIIMIGGFLYWYYNSDPKTIPSHGEMMTRINQAYEEAEVAKIQETILVDKRHLFVPYISKNNDYGTSFFVWKKRNWELEAVNAVGHPILWKIDSDEPSSYKIVWNFHPEDKFQSA</sequence>
<comment type="caution">
    <text evidence="2">The sequence shown here is derived from an EMBL/GenBank/DDBJ whole genome shotgun (WGS) entry which is preliminary data.</text>
</comment>
<keyword evidence="1" id="KW-1133">Transmembrane helix</keyword>
<keyword evidence="1" id="KW-0472">Membrane</keyword>
<protein>
    <submittedName>
        <fullName evidence="2">Uncharacterized protein</fullName>
    </submittedName>
</protein>
<dbReference type="Proteomes" id="UP000076567">
    <property type="component" value="Unassembled WGS sequence"/>
</dbReference>
<evidence type="ECO:0000256" key="1">
    <source>
        <dbReference type="SAM" id="Phobius"/>
    </source>
</evidence>
<evidence type="ECO:0000313" key="3">
    <source>
        <dbReference type="Proteomes" id="UP000076567"/>
    </source>
</evidence>
<name>A0A165P7W0_9BACL</name>
<dbReference type="OrthoDB" id="2452975at2"/>
<keyword evidence="1" id="KW-0812">Transmembrane</keyword>